<proteinExistence type="predicted"/>
<protein>
    <recommendedName>
        <fullName evidence="3">Transposase</fullName>
    </recommendedName>
</protein>
<evidence type="ECO:0000313" key="1">
    <source>
        <dbReference type="EMBL" id="KAF9041156.1"/>
    </source>
</evidence>
<feature type="non-terminal residue" evidence="1">
    <location>
        <position position="1"/>
    </location>
</feature>
<accession>A0A9P5P5K6</accession>
<feature type="non-terminal residue" evidence="1">
    <location>
        <position position="109"/>
    </location>
</feature>
<dbReference type="PANTHER" id="PTHR48472">
    <property type="entry name" value="TC1-LIKE TRANSPOSASE DDE DOMAIN-CONTAINING PROTEIN"/>
    <property type="match status" value="1"/>
</dbReference>
<name>A0A9P5P5K6_9AGAR</name>
<dbReference type="OrthoDB" id="3203937at2759"/>
<gene>
    <name evidence="1" type="ORF">BDP27DRAFT_1166548</name>
</gene>
<dbReference type="EMBL" id="JADNRY010000554">
    <property type="protein sequence ID" value="KAF9041156.1"/>
    <property type="molecule type" value="Genomic_DNA"/>
</dbReference>
<reference evidence="1" key="1">
    <citation type="submission" date="2020-11" db="EMBL/GenBank/DDBJ databases">
        <authorList>
            <consortium name="DOE Joint Genome Institute"/>
            <person name="Ahrendt S."/>
            <person name="Riley R."/>
            <person name="Andreopoulos W."/>
            <person name="Labutti K."/>
            <person name="Pangilinan J."/>
            <person name="Ruiz-Duenas F.J."/>
            <person name="Barrasa J.M."/>
            <person name="Sanchez-Garcia M."/>
            <person name="Camarero S."/>
            <person name="Miyauchi S."/>
            <person name="Serrano A."/>
            <person name="Linde D."/>
            <person name="Babiker R."/>
            <person name="Drula E."/>
            <person name="Ayuso-Fernandez I."/>
            <person name="Pacheco R."/>
            <person name="Padilla G."/>
            <person name="Ferreira P."/>
            <person name="Barriuso J."/>
            <person name="Kellner H."/>
            <person name="Castanera R."/>
            <person name="Alfaro M."/>
            <person name="Ramirez L."/>
            <person name="Pisabarro A.G."/>
            <person name="Kuo A."/>
            <person name="Tritt A."/>
            <person name="Lipzen A."/>
            <person name="He G."/>
            <person name="Yan M."/>
            <person name="Ng V."/>
            <person name="Cullen D."/>
            <person name="Martin F."/>
            <person name="Rosso M.-N."/>
            <person name="Henrissat B."/>
            <person name="Hibbett D."/>
            <person name="Martinez A.T."/>
            <person name="Grigoriev I.V."/>
        </authorList>
    </citation>
    <scope>NUCLEOTIDE SEQUENCE</scope>
    <source>
        <strain evidence="1">AH 40177</strain>
    </source>
</reference>
<comment type="caution">
    <text evidence="1">The sequence shown here is derived from an EMBL/GenBank/DDBJ whole genome shotgun (WGS) entry which is preliminary data.</text>
</comment>
<dbReference type="AlphaFoldDB" id="A0A9P5P5K6"/>
<dbReference type="PANTHER" id="PTHR48472:SF1">
    <property type="entry name" value="TC1-LIKE TRANSPOSASE DDE DOMAIN-CONTAINING PROTEIN"/>
    <property type="match status" value="1"/>
</dbReference>
<keyword evidence="2" id="KW-1185">Reference proteome</keyword>
<sequence>GRPRKLNSIDKQYISSLIDHRPTIYLDEIQDALLSARWIHVSIPTLFQALQRLGLTRKVVDAWAFERDEAMRHHYLLEIARIAPRPDMLVFIDETARNRRTSQRKYGHA</sequence>
<evidence type="ECO:0000313" key="2">
    <source>
        <dbReference type="Proteomes" id="UP000772434"/>
    </source>
</evidence>
<dbReference type="Proteomes" id="UP000772434">
    <property type="component" value="Unassembled WGS sequence"/>
</dbReference>
<organism evidence="1 2">
    <name type="scientific">Rhodocollybia butyracea</name>
    <dbReference type="NCBI Taxonomy" id="206335"/>
    <lineage>
        <taxon>Eukaryota</taxon>
        <taxon>Fungi</taxon>
        <taxon>Dikarya</taxon>
        <taxon>Basidiomycota</taxon>
        <taxon>Agaricomycotina</taxon>
        <taxon>Agaricomycetes</taxon>
        <taxon>Agaricomycetidae</taxon>
        <taxon>Agaricales</taxon>
        <taxon>Marasmiineae</taxon>
        <taxon>Omphalotaceae</taxon>
        <taxon>Rhodocollybia</taxon>
    </lineage>
</organism>
<evidence type="ECO:0008006" key="3">
    <source>
        <dbReference type="Google" id="ProtNLM"/>
    </source>
</evidence>